<dbReference type="PANTHER" id="PTHR42701">
    <property type="entry name" value="IMIDAZOLE GLYCEROL PHOSPHATE SYNTHASE SUBUNIT HISH"/>
    <property type="match status" value="1"/>
</dbReference>
<reference evidence="15" key="1">
    <citation type="journal article" date="2020" name="mSystems">
        <title>Genome- and Community-Level Interaction Insights into Carbon Utilization and Element Cycling Functions of Hydrothermarchaeota in Hydrothermal Sediment.</title>
        <authorList>
            <person name="Zhou Z."/>
            <person name="Liu Y."/>
            <person name="Xu W."/>
            <person name="Pan J."/>
            <person name="Luo Z.H."/>
            <person name="Li M."/>
        </authorList>
    </citation>
    <scope>NUCLEOTIDE SEQUENCE [LARGE SCALE GENOMIC DNA]</scope>
    <source>
        <strain evidence="15">SpSt-210</strain>
    </source>
</reference>
<evidence type="ECO:0000256" key="4">
    <source>
        <dbReference type="ARBA" id="ARBA00022490"/>
    </source>
</evidence>
<dbReference type="FunFam" id="3.40.50.880:FF:000009">
    <property type="entry name" value="Imidazole glycerol phosphate synthase subunit HisH"/>
    <property type="match status" value="1"/>
</dbReference>
<keyword evidence="8 12" id="KW-0368">Histidine biosynthesis</keyword>
<feature type="active site" evidence="12 13">
    <location>
        <position position="182"/>
    </location>
</feature>
<feature type="active site" evidence="12 13">
    <location>
        <position position="184"/>
    </location>
</feature>
<evidence type="ECO:0000256" key="5">
    <source>
        <dbReference type="ARBA" id="ARBA00022605"/>
    </source>
</evidence>
<proteinExistence type="inferred from homology"/>
<dbReference type="EC" id="4.3.2.10" evidence="12"/>
<comment type="pathway">
    <text evidence="2 12">Amino-acid biosynthesis; L-histidine biosynthesis; L-histidine from 5-phospho-alpha-D-ribose 1-diphosphate: step 5/9.</text>
</comment>
<comment type="caution">
    <text evidence="15">The sequence shown here is derived from an EMBL/GenBank/DDBJ whole genome shotgun (WGS) entry which is preliminary data.</text>
</comment>
<sequence length="214" mass="23137">MSIVVVDYGAGNLASVVNALERIGVDARVTRDPSVIGEAEGVIVPGVGAAEDTMAHLRSHGLVPVLLEAIRAGKPYLGICMGMQVLLSVSYEGGEHPCLDVIPGAVRRLPAGQPIPHMGWNSVWQVQRHPLFRDIPDGADFYFVHSYYVDPSDRAWHAAETEYGVRFPCVVAQGNVMGTQFHPEKSGRWGLQLLANFVELVRAASRSAIAEARA</sequence>
<dbReference type="InterPro" id="IPR029062">
    <property type="entry name" value="Class_I_gatase-like"/>
</dbReference>
<dbReference type="GO" id="GO:0016829">
    <property type="term" value="F:lyase activity"/>
    <property type="evidence" value="ECO:0007669"/>
    <property type="project" value="UniProtKB-KW"/>
</dbReference>
<dbReference type="PIRSF" id="PIRSF000495">
    <property type="entry name" value="Amidotransf_hisH"/>
    <property type="match status" value="1"/>
</dbReference>
<evidence type="ECO:0000256" key="1">
    <source>
        <dbReference type="ARBA" id="ARBA00004496"/>
    </source>
</evidence>
<dbReference type="UniPathway" id="UPA00031">
    <property type="reaction ID" value="UER00010"/>
</dbReference>
<comment type="subunit">
    <text evidence="3 12">Heterodimer of HisH and HisF.</text>
</comment>
<dbReference type="HAMAP" id="MF_00278">
    <property type="entry name" value="HisH"/>
    <property type="match status" value="1"/>
</dbReference>
<evidence type="ECO:0000256" key="3">
    <source>
        <dbReference type="ARBA" id="ARBA00011152"/>
    </source>
</evidence>
<dbReference type="Gene3D" id="3.40.50.880">
    <property type="match status" value="1"/>
</dbReference>
<evidence type="ECO:0000256" key="6">
    <source>
        <dbReference type="ARBA" id="ARBA00022801"/>
    </source>
</evidence>
<dbReference type="SUPFAM" id="SSF52317">
    <property type="entry name" value="Class I glutamine amidotransferase-like"/>
    <property type="match status" value="1"/>
</dbReference>
<evidence type="ECO:0000256" key="2">
    <source>
        <dbReference type="ARBA" id="ARBA00005091"/>
    </source>
</evidence>
<dbReference type="AlphaFoldDB" id="A0A831TAH5"/>
<dbReference type="GO" id="GO:0000107">
    <property type="term" value="F:imidazoleglycerol-phosphate synthase activity"/>
    <property type="evidence" value="ECO:0007669"/>
    <property type="project" value="UniProtKB-UniRule"/>
</dbReference>
<accession>A0A831TAH5</accession>
<dbReference type="NCBIfam" id="TIGR01855">
    <property type="entry name" value="IMP_synth_hisH"/>
    <property type="match status" value="1"/>
</dbReference>
<feature type="domain" description="Glutamine amidotransferase" evidence="14">
    <location>
        <begin position="4"/>
        <end position="198"/>
    </location>
</feature>
<dbReference type="PROSITE" id="PS51273">
    <property type="entry name" value="GATASE_TYPE_1"/>
    <property type="match status" value="1"/>
</dbReference>
<gene>
    <name evidence="12 15" type="primary">hisH</name>
    <name evidence="15" type="ORF">ENP34_02340</name>
</gene>
<evidence type="ECO:0000256" key="7">
    <source>
        <dbReference type="ARBA" id="ARBA00022962"/>
    </source>
</evidence>
<protein>
    <recommendedName>
        <fullName evidence="12">Imidazole glycerol phosphate synthase subunit HisH</fullName>
        <ecNumber evidence="12">4.3.2.10</ecNumber>
    </recommendedName>
    <alternativeName>
        <fullName evidence="12">IGP synthase glutaminase subunit</fullName>
        <ecNumber evidence="12">3.5.1.2</ecNumber>
    </alternativeName>
    <alternativeName>
        <fullName evidence="12">IGP synthase subunit HisH</fullName>
    </alternativeName>
    <alternativeName>
        <fullName evidence="12">ImGP synthase subunit HisH</fullName>
        <shortName evidence="12">IGPS subunit HisH</shortName>
    </alternativeName>
</protein>
<dbReference type="CDD" id="cd01748">
    <property type="entry name" value="GATase1_IGP_Synthase"/>
    <property type="match status" value="1"/>
</dbReference>
<dbReference type="InterPro" id="IPR010139">
    <property type="entry name" value="Imidazole-glycPsynth_HisH"/>
</dbReference>
<evidence type="ECO:0000256" key="8">
    <source>
        <dbReference type="ARBA" id="ARBA00023102"/>
    </source>
</evidence>
<evidence type="ECO:0000256" key="11">
    <source>
        <dbReference type="ARBA" id="ARBA00049534"/>
    </source>
</evidence>
<dbReference type="GO" id="GO:0004359">
    <property type="term" value="F:glutaminase activity"/>
    <property type="evidence" value="ECO:0007669"/>
    <property type="project" value="UniProtKB-EC"/>
</dbReference>
<comment type="function">
    <text evidence="12">IGPS catalyzes the conversion of PRFAR and glutamine to IGP, AICAR and glutamate. The HisH subunit catalyzes the hydrolysis of glutamine to glutamate and ammonia as part of the synthesis of IGP and AICAR. The resulting ammonia molecule is channeled to the active site of HisF.</text>
</comment>
<evidence type="ECO:0000259" key="14">
    <source>
        <dbReference type="Pfam" id="PF00117"/>
    </source>
</evidence>
<comment type="catalytic activity">
    <reaction evidence="11 12">
        <text>L-glutamine + H2O = L-glutamate + NH4(+)</text>
        <dbReference type="Rhea" id="RHEA:15889"/>
        <dbReference type="ChEBI" id="CHEBI:15377"/>
        <dbReference type="ChEBI" id="CHEBI:28938"/>
        <dbReference type="ChEBI" id="CHEBI:29985"/>
        <dbReference type="ChEBI" id="CHEBI:58359"/>
        <dbReference type="EC" id="3.5.1.2"/>
    </reaction>
</comment>
<keyword evidence="9 12" id="KW-0456">Lyase</keyword>
<dbReference type="GO" id="GO:0000105">
    <property type="term" value="P:L-histidine biosynthetic process"/>
    <property type="evidence" value="ECO:0007669"/>
    <property type="project" value="UniProtKB-UniRule"/>
</dbReference>
<evidence type="ECO:0000256" key="10">
    <source>
        <dbReference type="ARBA" id="ARBA00047838"/>
    </source>
</evidence>
<dbReference type="GO" id="GO:0005737">
    <property type="term" value="C:cytoplasm"/>
    <property type="evidence" value="ECO:0007669"/>
    <property type="project" value="UniProtKB-SubCell"/>
</dbReference>
<dbReference type="PANTHER" id="PTHR42701:SF1">
    <property type="entry name" value="IMIDAZOLE GLYCEROL PHOSPHATE SYNTHASE SUBUNIT HISH"/>
    <property type="match status" value="1"/>
</dbReference>
<dbReference type="EC" id="3.5.1.2" evidence="12"/>
<evidence type="ECO:0000256" key="9">
    <source>
        <dbReference type="ARBA" id="ARBA00023239"/>
    </source>
</evidence>
<keyword evidence="7 12" id="KW-0315">Glutamine amidotransferase</keyword>
<evidence type="ECO:0000313" key="15">
    <source>
        <dbReference type="EMBL" id="HEG90272.1"/>
    </source>
</evidence>
<dbReference type="Pfam" id="PF00117">
    <property type="entry name" value="GATase"/>
    <property type="match status" value="1"/>
</dbReference>
<keyword evidence="4 12" id="KW-0963">Cytoplasm</keyword>
<keyword evidence="6 12" id="KW-0378">Hydrolase</keyword>
<name>A0A831TAH5_9BACT</name>
<evidence type="ECO:0000256" key="12">
    <source>
        <dbReference type="HAMAP-Rule" id="MF_00278"/>
    </source>
</evidence>
<dbReference type="EMBL" id="DSIY01000051">
    <property type="protein sequence ID" value="HEG90272.1"/>
    <property type="molecule type" value="Genomic_DNA"/>
</dbReference>
<comment type="subcellular location">
    <subcellularLocation>
        <location evidence="1 12">Cytoplasm</location>
    </subcellularLocation>
</comment>
<keyword evidence="5 12" id="KW-0028">Amino-acid biosynthesis</keyword>
<organism evidence="15">
    <name type="scientific">Thermorudis peleae</name>
    <dbReference type="NCBI Taxonomy" id="1382356"/>
    <lineage>
        <taxon>Bacteria</taxon>
        <taxon>Pseudomonadati</taxon>
        <taxon>Thermomicrobiota</taxon>
        <taxon>Thermomicrobia</taxon>
        <taxon>Thermomicrobia incertae sedis</taxon>
        <taxon>Thermorudis</taxon>
    </lineage>
</organism>
<feature type="active site" description="Nucleophile" evidence="12 13">
    <location>
        <position position="80"/>
    </location>
</feature>
<comment type="catalytic activity">
    <reaction evidence="10 12">
        <text>5-[(5-phospho-1-deoxy-D-ribulos-1-ylimino)methylamino]-1-(5-phospho-beta-D-ribosyl)imidazole-4-carboxamide + L-glutamine = D-erythro-1-(imidazol-4-yl)glycerol 3-phosphate + 5-amino-1-(5-phospho-beta-D-ribosyl)imidazole-4-carboxamide + L-glutamate + H(+)</text>
        <dbReference type="Rhea" id="RHEA:24793"/>
        <dbReference type="ChEBI" id="CHEBI:15378"/>
        <dbReference type="ChEBI" id="CHEBI:29985"/>
        <dbReference type="ChEBI" id="CHEBI:58278"/>
        <dbReference type="ChEBI" id="CHEBI:58359"/>
        <dbReference type="ChEBI" id="CHEBI:58475"/>
        <dbReference type="ChEBI" id="CHEBI:58525"/>
        <dbReference type="EC" id="4.3.2.10"/>
    </reaction>
</comment>
<evidence type="ECO:0000256" key="13">
    <source>
        <dbReference type="PIRSR" id="PIRSR000495-1"/>
    </source>
</evidence>
<dbReference type="InterPro" id="IPR017926">
    <property type="entry name" value="GATASE"/>
</dbReference>